<organism evidence="1">
    <name type="scientific">Culex pipiens</name>
    <name type="common">House mosquito</name>
    <dbReference type="NCBI Taxonomy" id="7175"/>
    <lineage>
        <taxon>Eukaryota</taxon>
        <taxon>Metazoa</taxon>
        <taxon>Ecdysozoa</taxon>
        <taxon>Arthropoda</taxon>
        <taxon>Hexapoda</taxon>
        <taxon>Insecta</taxon>
        <taxon>Pterygota</taxon>
        <taxon>Neoptera</taxon>
        <taxon>Endopterygota</taxon>
        <taxon>Diptera</taxon>
        <taxon>Nematocera</taxon>
        <taxon>Culicoidea</taxon>
        <taxon>Culicidae</taxon>
        <taxon>Culicinae</taxon>
        <taxon>Culicini</taxon>
        <taxon>Culex</taxon>
        <taxon>Culex</taxon>
    </lineage>
</organism>
<dbReference type="EMBL" id="HBUE01105250">
    <property type="protein sequence ID" value="CAG6486781.1"/>
    <property type="molecule type" value="Transcribed_RNA"/>
</dbReference>
<accession>A0A8D8C4A3</accession>
<reference evidence="1" key="1">
    <citation type="submission" date="2021-05" db="EMBL/GenBank/DDBJ databases">
        <authorList>
            <person name="Alioto T."/>
            <person name="Alioto T."/>
            <person name="Gomez Garrido J."/>
        </authorList>
    </citation>
    <scope>NUCLEOTIDE SEQUENCE</scope>
</reference>
<proteinExistence type="predicted"/>
<protein>
    <submittedName>
        <fullName evidence="1">(northern house mosquito) hypothetical protein</fullName>
    </submittedName>
</protein>
<evidence type="ECO:0000313" key="1">
    <source>
        <dbReference type="EMBL" id="CAG6486781.1"/>
    </source>
</evidence>
<sequence length="114" mass="12713">MSLQRRQTSRTFGSLPPGRLRKTSIQISVGSSGRSGCWVVFATGRSPRRHRSQNQNRPSLVVRVMPPEKVAQRAWTVPPQGPLQRTAELSSGERVWPQILHDSISGSTRNETVL</sequence>
<name>A0A8D8C4A3_CULPI</name>
<dbReference type="AlphaFoldDB" id="A0A8D8C4A3"/>